<evidence type="ECO:0000313" key="1">
    <source>
        <dbReference type="EMBL" id="PJJ56527.1"/>
    </source>
</evidence>
<protein>
    <recommendedName>
        <fullName evidence="3">Nitroimidazol reductase NimA-like FMN-containing flavoprotein (Pyridoxamine 5'-phosphate oxidase superfamily)</fullName>
    </recommendedName>
</protein>
<organism evidence="1 2">
    <name type="scientific">Mumia flava</name>
    <dbReference type="NCBI Taxonomy" id="1348852"/>
    <lineage>
        <taxon>Bacteria</taxon>
        <taxon>Bacillati</taxon>
        <taxon>Actinomycetota</taxon>
        <taxon>Actinomycetes</taxon>
        <taxon>Propionibacteriales</taxon>
        <taxon>Nocardioidaceae</taxon>
        <taxon>Mumia</taxon>
    </lineage>
</organism>
<proteinExistence type="predicted"/>
<dbReference type="RefSeq" id="WP_100414396.1">
    <property type="nucleotide sequence ID" value="NZ_PGEZ01000001.1"/>
</dbReference>
<dbReference type="InterPro" id="IPR012349">
    <property type="entry name" value="Split_barrel_FMN-bd"/>
</dbReference>
<evidence type="ECO:0008006" key="3">
    <source>
        <dbReference type="Google" id="ProtNLM"/>
    </source>
</evidence>
<dbReference type="PANTHER" id="PTHR34071">
    <property type="entry name" value="5-NITROIMIDAZOLE ANTIBIOTICS RESISTANCE PROTEIN, NIMA-FAMILY-RELATED PROTEIN-RELATED"/>
    <property type="match status" value="1"/>
</dbReference>
<dbReference type="EMBL" id="PGEZ01000001">
    <property type="protein sequence ID" value="PJJ56527.1"/>
    <property type="molecule type" value="Genomic_DNA"/>
</dbReference>
<dbReference type="Gene3D" id="2.30.110.10">
    <property type="entry name" value="Electron Transport, Fmn-binding Protein, Chain A"/>
    <property type="match status" value="1"/>
</dbReference>
<reference evidence="1 2" key="1">
    <citation type="submission" date="2017-11" db="EMBL/GenBank/DDBJ databases">
        <title>Genomic Encyclopedia of Archaeal and Bacterial Type Strains, Phase II (KMG-II): From Individual Species to Whole Genera.</title>
        <authorList>
            <person name="Goeker M."/>
        </authorList>
    </citation>
    <scope>NUCLEOTIDE SEQUENCE [LARGE SCALE GENOMIC DNA]</scope>
    <source>
        <strain evidence="1 2">DSM 27763</strain>
    </source>
</reference>
<dbReference type="SUPFAM" id="SSF50475">
    <property type="entry name" value="FMN-binding split barrel"/>
    <property type="match status" value="1"/>
</dbReference>
<keyword evidence="2" id="KW-1185">Reference proteome</keyword>
<comment type="caution">
    <text evidence="1">The sequence shown here is derived from an EMBL/GenBank/DDBJ whole genome shotgun (WGS) entry which is preliminary data.</text>
</comment>
<sequence length="209" mass="22154">MPNTDVTRLAEKQRRDRPALDALLDAERVCHVALVVDGHPLVVPTAYARDGDRLLLHGSTGSGWMRAAAGGAELAVAVTALDAIVVARSAFESSMHYRSAVVFGVAHRVEGGGQARALDLVTEALIPRRSAEVRASTRRELAATLVLALPLERWSLKVSDGWPEDEPADVAGDAWAGVVPLRRTVGEPLPAPDLRDGVAVPASVQALRA</sequence>
<accession>A0A2M9BF00</accession>
<evidence type="ECO:0000313" key="2">
    <source>
        <dbReference type="Proteomes" id="UP000230842"/>
    </source>
</evidence>
<dbReference type="Proteomes" id="UP000230842">
    <property type="component" value="Unassembled WGS sequence"/>
</dbReference>
<dbReference type="Pfam" id="PF12900">
    <property type="entry name" value="Pyridox_ox_2"/>
    <property type="match status" value="1"/>
</dbReference>
<dbReference type="InterPro" id="IPR024747">
    <property type="entry name" value="Pyridox_Oxase-rel"/>
</dbReference>
<dbReference type="OrthoDB" id="116031at2"/>
<gene>
    <name evidence="1" type="ORF">CLV56_0736</name>
</gene>
<dbReference type="PANTHER" id="PTHR34071:SF2">
    <property type="entry name" value="FLAVIN-NUCLEOTIDE-BINDING PROTEIN"/>
    <property type="match status" value="1"/>
</dbReference>
<dbReference type="AlphaFoldDB" id="A0A2M9BF00"/>
<name>A0A2M9BF00_9ACTN</name>